<dbReference type="InterPro" id="IPR011006">
    <property type="entry name" value="CheY-like_superfamily"/>
</dbReference>
<dbReference type="SMART" id="SM00448">
    <property type="entry name" value="REC"/>
    <property type="match status" value="1"/>
</dbReference>
<dbReference type="AlphaFoldDB" id="A0AAP6ZXN6"/>
<dbReference type="GO" id="GO:0032993">
    <property type="term" value="C:protein-DNA complex"/>
    <property type="evidence" value="ECO:0007669"/>
    <property type="project" value="TreeGrafter"/>
</dbReference>
<feature type="DNA-binding region" description="OmpR/PhoB-type" evidence="8">
    <location>
        <begin position="134"/>
        <end position="233"/>
    </location>
</feature>
<evidence type="ECO:0000256" key="5">
    <source>
        <dbReference type="ARBA" id="ARBA00023125"/>
    </source>
</evidence>
<dbReference type="CDD" id="cd17574">
    <property type="entry name" value="REC_OmpR"/>
    <property type="match status" value="1"/>
</dbReference>
<accession>A0AAP6ZXN6</accession>
<keyword evidence="4" id="KW-0805">Transcription regulation</keyword>
<dbReference type="GO" id="GO:0000976">
    <property type="term" value="F:transcription cis-regulatory region binding"/>
    <property type="evidence" value="ECO:0007669"/>
    <property type="project" value="TreeGrafter"/>
</dbReference>
<dbReference type="Proteomes" id="UP000552038">
    <property type="component" value="Unassembled WGS sequence"/>
</dbReference>
<dbReference type="FunFam" id="1.10.10.10:FF:000018">
    <property type="entry name" value="DNA-binding response regulator ResD"/>
    <property type="match status" value="1"/>
</dbReference>
<dbReference type="GO" id="GO:0005829">
    <property type="term" value="C:cytosol"/>
    <property type="evidence" value="ECO:0007669"/>
    <property type="project" value="TreeGrafter"/>
</dbReference>
<dbReference type="EMBL" id="JABFOR010000015">
    <property type="protein sequence ID" value="NOJ71576.1"/>
    <property type="molecule type" value="Genomic_DNA"/>
</dbReference>
<dbReference type="CDD" id="cd00383">
    <property type="entry name" value="trans_reg_C"/>
    <property type="match status" value="1"/>
</dbReference>
<sequence>MERSEINILLVDDEEEMTVFVRDSLEDAGYTVHTAHHAEQAQQLITKQMPDMIVLDVMMPGTDGVEWCRQVRDIVTCPILFVSARVSEADRIYGLAAGGDDYMIKPFSMRELKARIEAHLRRERRHLQRQDHHEGILTYGVFIVDAKGRELRCEGKRLPLTNREFAIVELLAFHPGQVFSREHIYEQIWGIEALGDDTTVTEHVKNIRAKMAAAHAQSRWVETVWGIGYKWKAQE</sequence>
<feature type="modified residue" description="4-aspartylphosphate" evidence="7">
    <location>
        <position position="56"/>
    </location>
</feature>
<keyword evidence="2 7" id="KW-0597">Phosphoprotein</keyword>
<dbReference type="InterPro" id="IPR039420">
    <property type="entry name" value="WalR-like"/>
</dbReference>
<gene>
    <name evidence="11" type="ORF">HMI46_13555</name>
</gene>
<evidence type="ECO:0000259" key="10">
    <source>
        <dbReference type="PROSITE" id="PS51755"/>
    </source>
</evidence>
<evidence type="ECO:0000256" key="3">
    <source>
        <dbReference type="ARBA" id="ARBA00023012"/>
    </source>
</evidence>
<dbReference type="InterPro" id="IPR001789">
    <property type="entry name" value="Sig_transdc_resp-reg_receiver"/>
</dbReference>
<dbReference type="InterPro" id="IPR001867">
    <property type="entry name" value="OmpR/PhoB-type_DNA-bd"/>
</dbReference>
<comment type="caution">
    <text evidence="11">The sequence shown here is derived from an EMBL/GenBank/DDBJ whole genome shotgun (WGS) entry which is preliminary data.</text>
</comment>
<evidence type="ECO:0000313" key="12">
    <source>
        <dbReference type="Proteomes" id="UP000552038"/>
    </source>
</evidence>
<dbReference type="SUPFAM" id="SSF52172">
    <property type="entry name" value="CheY-like"/>
    <property type="match status" value="1"/>
</dbReference>
<evidence type="ECO:0000256" key="4">
    <source>
        <dbReference type="ARBA" id="ARBA00023015"/>
    </source>
</evidence>
<evidence type="ECO:0000256" key="1">
    <source>
        <dbReference type="ARBA" id="ARBA00004496"/>
    </source>
</evidence>
<feature type="domain" description="OmpR/PhoB-type" evidence="10">
    <location>
        <begin position="134"/>
        <end position="233"/>
    </location>
</feature>
<dbReference type="GO" id="GO:0000156">
    <property type="term" value="F:phosphorelay response regulator activity"/>
    <property type="evidence" value="ECO:0007669"/>
    <property type="project" value="TreeGrafter"/>
</dbReference>
<dbReference type="PROSITE" id="PS50110">
    <property type="entry name" value="RESPONSE_REGULATORY"/>
    <property type="match status" value="1"/>
</dbReference>
<dbReference type="Pfam" id="PF00072">
    <property type="entry name" value="Response_reg"/>
    <property type="match status" value="1"/>
</dbReference>
<organism evidence="11 12">
    <name type="scientific">Paenibacillus alvei</name>
    <name type="common">Bacillus alvei</name>
    <dbReference type="NCBI Taxonomy" id="44250"/>
    <lineage>
        <taxon>Bacteria</taxon>
        <taxon>Bacillati</taxon>
        <taxon>Bacillota</taxon>
        <taxon>Bacilli</taxon>
        <taxon>Bacillales</taxon>
        <taxon>Paenibacillaceae</taxon>
        <taxon>Paenibacillus</taxon>
    </lineage>
</organism>
<dbReference type="PANTHER" id="PTHR48111">
    <property type="entry name" value="REGULATOR OF RPOS"/>
    <property type="match status" value="1"/>
</dbReference>
<keyword evidence="3" id="KW-0902">Two-component regulatory system</keyword>
<dbReference type="Gene3D" id="3.40.50.2300">
    <property type="match status" value="1"/>
</dbReference>
<evidence type="ECO:0000256" key="8">
    <source>
        <dbReference type="PROSITE-ProRule" id="PRU01091"/>
    </source>
</evidence>
<evidence type="ECO:0000256" key="2">
    <source>
        <dbReference type="ARBA" id="ARBA00022553"/>
    </source>
</evidence>
<proteinExistence type="predicted"/>
<dbReference type="SUPFAM" id="SSF46894">
    <property type="entry name" value="C-terminal effector domain of the bipartite response regulators"/>
    <property type="match status" value="1"/>
</dbReference>
<protein>
    <submittedName>
        <fullName evidence="11">Response regulator transcription factor</fullName>
    </submittedName>
</protein>
<dbReference type="PROSITE" id="PS51755">
    <property type="entry name" value="OMPR_PHOB"/>
    <property type="match status" value="1"/>
</dbReference>
<evidence type="ECO:0000256" key="7">
    <source>
        <dbReference type="PROSITE-ProRule" id="PRU00169"/>
    </source>
</evidence>
<dbReference type="InterPro" id="IPR016032">
    <property type="entry name" value="Sig_transdc_resp-reg_C-effctor"/>
</dbReference>
<dbReference type="SMART" id="SM00862">
    <property type="entry name" value="Trans_reg_C"/>
    <property type="match status" value="1"/>
</dbReference>
<evidence type="ECO:0000313" key="11">
    <source>
        <dbReference type="EMBL" id="NOJ71576.1"/>
    </source>
</evidence>
<dbReference type="InterPro" id="IPR036388">
    <property type="entry name" value="WH-like_DNA-bd_sf"/>
</dbReference>
<reference evidence="11 12" key="1">
    <citation type="submission" date="2020-05" db="EMBL/GenBank/DDBJ databases">
        <title>Whole genome sequencing and identification of novel metabolites from Paenibacillus alvei strain JR949.</title>
        <authorList>
            <person name="Rajendhran J."/>
            <person name="Sree Pranav P."/>
            <person name="Mahalakshmi B."/>
            <person name="Karthikeyan R."/>
        </authorList>
    </citation>
    <scope>NUCLEOTIDE SEQUENCE [LARGE SCALE GENOMIC DNA]</scope>
    <source>
        <strain evidence="11 12">JR949</strain>
    </source>
</reference>
<evidence type="ECO:0000256" key="6">
    <source>
        <dbReference type="ARBA" id="ARBA00023163"/>
    </source>
</evidence>
<evidence type="ECO:0000259" key="9">
    <source>
        <dbReference type="PROSITE" id="PS50110"/>
    </source>
</evidence>
<keyword evidence="5 8" id="KW-0238">DNA-binding</keyword>
<dbReference type="RefSeq" id="WP_171417038.1">
    <property type="nucleotide sequence ID" value="NZ_JABFOR010000015.1"/>
</dbReference>
<dbReference type="PANTHER" id="PTHR48111:SF2">
    <property type="entry name" value="RESPONSE REGULATOR SAER"/>
    <property type="match status" value="1"/>
</dbReference>
<dbReference type="Pfam" id="PF00486">
    <property type="entry name" value="Trans_reg_C"/>
    <property type="match status" value="1"/>
</dbReference>
<dbReference type="Gene3D" id="1.10.10.10">
    <property type="entry name" value="Winged helix-like DNA-binding domain superfamily/Winged helix DNA-binding domain"/>
    <property type="match status" value="1"/>
</dbReference>
<keyword evidence="6" id="KW-0804">Transcription</keyword>
<name>A0AAP6ZXN6_PAEAL</name>
<feature type="domain" description="Response regulatory" evidence="9">
    <location>
        <begin position="7"/>
        <end position="120"/>
    </location>
</feature>
<dbReference type="Gene3D" id="6.10.250.690">
    <property type="match status" value="1"/>
</dbReference>
<comment type="subcellular location">
    <subcellularLocation>
        <location evidence="1">Cytoplasm</location>
    </subcellularLocation>
</comment>
<dbReference type="GO" id="GO:0006355">
    <property type="term" value="P:regulation of DNA-templated transcription"/>
    <property type="evidence" value="ECO:0007669"/>
    <property type="project" value="InterPro"/>
</dbReference>